<organism evidence="6 7">
    <name type="scientific">Opisthorchis viverrini</name>
    <name type="common">Southeast Asian liver fluke</name>
    <dbReference type="NCBI Taxonomy" id="6198"/>
    <lineage>
        <taxon>Eukaryota</taxon>
        <taxon>Metazoa</taxon>
        <taxon>Spiralia</taxon>
        <taxon>Lophotrochozoa</taxon>
        <taxon>Platyhelminthes</taxon>
        <taxon>Trematoda</taxon>
        <taxon>Digenea</taxon>
        <taxon>Opisthorchiida</taxon>
        <taxon>Opisthorchiata</taxon>
        <taxon>Opisthorchiidae</taxon>
        <taxon>Opisthorchis</taxon>
    </lineage>
</organism>
<dbReference type="PANTHER" id="PTHR21146">
    <property type="entry name" value="MEF2B PROTEIN"/>
    <property type="match status" value="1"/>
</dbReference>
<dbReference type="AlphaFoldDB" id="A0A1S8X450"/>
<dbReference type="EMBL" id="KV892105">
    <property type="protein sequence ID" value="OON21505.1"/>
    <property type="molecule type" value="Genomic_DNA"/>
</dbReference>
<evidence type="ECO:0000313" key="6">
    <source>
        <dbReference type="EMBL" id="OON21505.1"/>
    </source>
</evidence>
<keyword evidence="4" id="KW-0458">Lysosome</keyword>
<dbReference type="InterPro" id="IPR019320">
    <property type="entry name" value="BORCS8"/>
</dbReference>
<evidence type="ECO:0000256" key="5">
    <source>
        <dbReference type="SAM" id="MobiDB-lite"/>
    </source>
</evidence>
<evidence type="ECO:0000256" key="4">
    <source>
        <dbReference type="ARBA" id="ARBA00023228"/>
    </source>
</evidence>
<gene>
    <name evidence="6" type="ORF">X801_02595</name>
</gene>
<comment type="similarity">
    <text evidence="2">Belongs to the BORCS8 family.</text>
</comment>
<evidence type="ECO:0000256" key="3">
    <source>
        <dbReference type="ARBA" id="ARBA00023136"/>
    </source>
</evidence>
<dbReference type="GO" id="GO:0099078">
    <property type="term" value="C:BORC complex"/>
    <property type="evidence" value="ECO:0007669"/>
    <property type="project" value="TreeGrafter"/>
</dbReference>
<dbReference type="PANTHER" id="PTHR21146:SF0">
    <property type="entry name" value="BLOC-1-RELATED COMPLEX SUBUNIT 8"/>
    <property type="match status" value="1"/>
</dbReference>
<evidence type="ECO:0000256" key="1">
    <source>
        <dbReference type="ARBA" id="ARBA00004656"/>
    </source>
</evidence>
<evidence type="ECO:0000313" key="7">
    <source>
        <dbReference type="Proteomes" id="UP000243686"/>
    </source>
</evidence>
<feature type="region of interest" description="Disordered" evidence="5">
    <location>
        <begin position="133"/>
        <end position="180"/>
    </location>
</feature>
<feature type="non-terminal residue" evidence="6">
    <location>
        <position position="350"/>
    </location>
</feature>
<keyword evidence="3" id="KW-0472">Membrane</keyword>
<name>A0A1S8X450_OPIVI</name>
<accession>A0A1S8X450</accession>
<protein>
    <submittedName>
        <fullName evidence="6">Uncharacterized protein</fullName>
    </submittedName>
</protein>
<dbReference type="Proteomes" id="UP000243686">
    <property type="component" value="Unassembled WGS sequence"/>
</dbReference>
<keyword evidence="7" id="KW-1185">Reference proteome</keyword>
<dbReference type="GO" id="GO:0005765">
    <property type="term" value="C:lysosomal membrane"/>
    <property type="evidence" value="ECO:0007669"/>
    <property type="project" value="UniProtKB-SubCell"/>
</dbReference>
<feature type="non-terminal residue" evidence="6">
    <location>
        <position position="1"/>
    </location>
</feature>
<evidence type="ECO:0000256" key="2">
    <source>
        <dbReference type="ARBA" id="ARBA00010463"/>
    </source>
</evidence>
<reference evidence="6 7" key="1">
    <citation type="submission" date="2015-03" db="EMBL/GenBank/DDBJ databases">
        <title>Draft genome of the nematode, Opisthorchis viverrini.</title>
        <authorList>
            <person name="Mitreva M."/>
        </authorList>
    </citation>
    <scope>NUCLEOTIDE SEQUENCE [LARGE SCALE GENOMIC DNA]</scope>
    <source>
        <strain evidence="6">Khon Kaen</strain>
    </source>
</reference>
<sequence length="350" mass="38022">DTDKPIALVHTTASGSDLCQIVCEDITQFYVTLANEPSLAYFRIQEHIRKVTPSLSNERSKIVQVNSELQGCCFDVDYSISAVNSASRATPHLNRLNELLKSSLFTKLQLDYAKKYSTGFEVGVDLVSALASQQQPTMSTTSRKKIPAGSQLPSSSYSFGRNTSPTVEPVNSSPSTTLAGSSQLTGALLTTAIRQNPASINKRAEVTRSADFSGLNGSNLSTSLRNGKARSVVLNPSYSFSYGVSPDQSAETGVEAVELHDSTDYVPARDVDQSQVQSGNDLSPVVHHARTYNTSIQNTRIRDWHRNRPRKDDPCRWCPAIENVCCGGVGGDDGGDDDVRLVDVLVLRIF</sequence>
<comment type="subcellular location">
    <subcellularLocation>
        <location evidence="1">Lysosome membrane</location>
    </subcellularLocation>
</comment>
<proteinExistence type="inferred from homology"/>
<dbReference type="Pfam" id="PF10167">
    <property type="entry name" value="BORCS8"/>
    <property type="match status" value="1"/>
</dbReference>
<feature type="compositionally biased region" description="Polar residues" evidence="5">
    <location>
        <begin position="151"/>
        <end position="180"/>
    </location>
</feature>